<dbReference type="InterPro" id="IPR002048">
    <property type="entry name" value="EF_hand_dom"/>
</dbReference>
<feature type="domain" description="EF-hand" evidence="2">
    <location>
        <begin position="37"/>
        <end position="65"/>
    </location>
</feature>
<sequence>NNDNFISFTELKYIISAIYNLYGLNKEGKNFEYKSYELMALMDINNDDKISKQEFIHACITDGDIRKLLVPMFPSR</sequence>
<evidence type="ECO:0000256" key="1">
    <source>
        <dbReference type="ARBA" id="ARBA00022837"/>
    </source>
</evidence>
<feature type="domain" description="EF-hand" evidence="2">
    <location>
        <begin position="1"/>
        <end position="21"/>
    </location>
</feature>
<keyword evidence="1" id="KW-0106">Calcium</keyword>
<feature type="non-terminal residue" evidence="3">
    <location>
        <position position="1"/>
    </location>
</feature>
<protein>
    <recommendedName>
        <fullName evidence="2">EF-hand domain-containing protein</fullName>
    </recommendedName>
</protein>
<dbReference type="Gene3D" id="1.10.238.10">
    <property type="entry name" value="EF-hand"/>
    <property type="match status" value="1"/>
</dbReference>
<dbReference type="EMBL" id="CAJOBA010041796">
    <property type="protein sequence ID" value="CAF4120884.1"/>
    <property type="molecule type" value="Genomic_DNA"/>
</dbReference>
<dbReference type="PROSITE" id="PS50222">
    <property type="entry name" value="EF_HAND_2"/>
    <property type="match status" value="2"/>
</dbReference>
<reference evidence="3" key="1">
    <citation type="submission" date="2021-02" db="EMBL/GenBank/DDBJ databases">
        <authorList>
            <person name="Nowell W R."/>
        </authorList>
    </citation>
    <scope>NUCLEOTIDE SEQUENCE</scope>
</reference>
<dbReference type="InterPro" id="IPR018247">
    <property type="entry name" value="EF_Hand_1_Ca_BS"/>
</dbReference>
<dbReference type="Proteomes" id="UP000682733">
    <property type="component" value="Unassembled WGS sequence"/>
</dbReference>
<name>A0A8S2F109_9BILA</name>
<organism evidence="3 5">
    <name type="scientific">Didymodactylos carnosus</name>
    <dbReference type="NCBI Taxonomy" id="1234261"/>
    <lineage>
        <taxon>Eukaryota</taxon>
        <taxon>Metazoa</taxon>
        <taxon>Spiralia</taxon>
        <taxon>Gnathifera</taxon>
        <taxon>Rotifera</taxon>
        <taxon>Eurotatoria</taxon>
        <taxon>Bdelloidea</taxon>
        <taxon>Philodinida</taxon>
        <taxon>Philodinidae</taxon>
        <taxon>Didymodactylos</taxon>
    </lineage>
</organism>
<dbReference type="PROSITE" id="PS00018">
    <property type="entry name" value="EF_HAND_1"/>
    <property type="match status" value="1"/>
</dbReference>
<gene>
    <name evidence="3" type="ORF">OVA965_LOCUS29050</name>
    <name evidence="4" type="ORF">TMI583_LOCUS29816</name>
</gene>
<proteinExistence type="predicted"/>
<evidence type="ECO:0000259" key="2">
    <source>
        <dbReference type="PROSITE" id="PS50222"/>
    </source>
</evidence>
<dbReference type="AlphaFoldDB" id="A0A8S2F109"/>
<accession>A0A8S2F109</accession>
<evidence type="ECO:0000313" key="3">
    <source>
        <dbReference type="EMBL" id="CAF1312507.1"/>
    </source>
</evidence>
<dbReference type="InterPro" id="IPR011992">
    <property type="entry name" value="EF-hand-dom_pair"/>
</dbReference>
<dbReference type="EMBL" id="CAJNOK010020204">
    <property type="protein sequence ID" value="CAF1312507.1"/>
    <property type="molecule type" value="Genomic_DNA"/>
</dbReference>
<dbReference type="GO" id="GO:0005509">
    <property type="term" value="F:calcium ion binding"/>
    <property type="evidence" value="ECO:0007669"/>
    <property type="project" value="InterPro"/>
</dbReference>
<dbReference type="SUPFAM" id="SSF47473">
    <property type="entry name" value="EF-hand"/>
    <property type="match status" value="1"/>
</dbReference>
<dbReference type="Proteomes" id="UP000677228">
    <property type="component" value="Unassembled WGS sequence"/>
</dbReference>
<comment type="caution">
    <text evidence="3">The sequence shown here is derived from an EMBL/GenBank/DDBJ whole genome shotgun (WGS) entry which is preliminary data.</text>
</comment>
<evidence type="ECO:0000313" key="5">
    <source>
        <dbReference type="Proteomes" id="UP000677228"/>
    </source>
</evidence>
<evidence type="ECO:0000313" key="4">
    <source>
        <dbReference type="EMBL" id="CAF4120884.1"/>
    </source>
</evidence>